<sequence length="114" mass="12660">MKGTLDVERSKRSGGYRNPKVIAAGVLGFGFVVGLLVAVSVVEKYLKEAPLLVFLLPFLGMFSLLLLLPLVVFVTYADDFSDVNPLKPKDYFYLMKKTFGALKEGKSRIQVKDL</sequence>
<dbReference type="AlphaFoldDB" id="A0AAE0GE30"/>
<dbReference type="Proteomes" id="UP001190700">
    <property type="component" value="Unassembled WGS sequence"/>
</dbReference>
<gene>
    <name evidence="2" type="ORF">CYMTET_15697</name>
</gene>
<protein>
    <submittedName>
        <fullName evidence="2">Uncharacterized protein</fullName>
    </submittedName>
</protein>
<evidence type="ECO:0000256" key="1">
    <source>
        <dbReference type="SAM" id="Phobius"/>
    </source>
</evidence>
<name>A0AAE0GE30_9CHLO</name>
<evidence type="ECO:0000313" key="3">
    <source>
        <dbReference type="Proteomes" id="UP001190700"/>
    </source>
</evidence>
<keyword evidence="3" id="KW-1185">Reference proteome</keyword>
<organism evidence="2 3">
    <name type="scientific">Cymbomonas tetramitiformis</name>
    <dbReference type="NCBI Taxonomy" id="36881"/>
    <lineage>
        <taxon>Eukaryota</taxon>
        <taxon>Viridiplantae</taxon>
        <taxon>Chlorophyta</taxon>
        <taxon>Pyramimonadophyceae</taxon>
        <taxon>Pyramimonadales</taxon>
        <taxon>Pyramimonadaceae</taxon>
        <taxon>Cymbomonas</taxon>
    </lineage>
</organism>
<feature type="transmembrane region" description="Helical" evidence="1">
    <location>
        <begin position="21"/>
        <end position="42"/>
    </location>
</feature>
<evidence type="ECO:0000313" key="2">
    <source>
        <dbReference type="EMBL" id="KAK3276218.1"/>
    </source>
</evidence>
<dbReference type="EMBL" id="LGRX02006699">
    <property type="protein sequence ID" value="KAK3276218.1"/>
    <property type="molecule type" value="Genomic_DNA"/>
</dbReference>
<keyword evidence="1" id="KW-0472">Membrane</keyword>
<reference evidence="2 3" key="1">
    <citation type="journal article" date="2015" name="Genome Biol. Evol.">
        <title>Comparative Genomics of a Bacterivorous Green Alga Reveals Evolutionary Causalities and Consequences of Phago-Mixotrophic Mode of Nutrition.</title>
        <authorList>
            <person name="Burns J.A."/>
            <person name="Paasch A."/>
            <person name="Narechania A."/>
            <person name="Kim E."/>
        </authorList>
    </citation>
    <scope>NUCLEOTIDE SEQUENCE [LARGE SCALE GENOMIC DNA]</scope>
    <source>
        <strain evidence="2 3">PLY_AMNH</strain>
    </source>
</reference>
<keyword evidence="1" id="KW-0812">Transmembrane</keyword>
<accession>A0AAE0GE30</accession>
<proteinExistence type="predicted"/>
<feature type="transmembrane region" description="Helical" evidence="1">
    <location>
        <begin position="54"/>
        <end position="77"/>
    </location>
</feature>
<comment type="caution">
    <text evidence="2">The sequence shown here is derived from an EMBL/GenBank/DDBJ whole genome shotgun (WGS) entry which is preliminary data.</text>
</comment>
<keyword evidence="1" id="KW-1133">Transmembrane helix</keyword>